<protein>
    <submittedName>
        <fullName evidence="1">Uncharacterized protein</fullName>
    </submittedName>
</protein>
<reference evidence="1" key="1">
    <citation type="submission" date="2014-11" db="EMBL/GenBank/DDBJ databases">
        <authorList>
            <person name="Amaro Gonzalez C."/>
        </authorList>
    </citation>
    <scope>NUCLEOTIDE SEQUENCE</scope>
</reference>
<dbReference type="AlphaFoldDB" id="A0A0E9RAN7"/>
<accession>A0A0E9RAN7</accession>
<organism evidence="1">
    <name type="scientific">Anguilla anguilla</name>
    <name type="common">European freshwater eel</name>
    <name type="synonym">Muraena anguilla</name>
    <dbReference type="NCBI Taxonomy" id="7936"/>
    <lineage>
        <taxon>Eukaryota</taxon>
        <taxon>Metazoa</taxon>
        <taxon>Chordata</taxon>
        <taxon>Craniata</taxon>
        <taxon>Vertebrata</taxon>
        <taxon>Euteleostomi</taxon>
        <taxon>Actinopterygii</taxon>
        <taxon>Neopterygii</taxon>
        <taxon>Teleostei</taxon>
        <taxon>Anguilliformes</taxon>
        <taxon>Anguillidae</taxon>
        <taxon>Anguilla</taxon>
    </lineage>
</organism>
<evidence type="ECO:0000313" key="1">
    <source>
        <dbReference type="EMBL" id="JAH25545.1"/>
    </source>
</evidence>
<proteinExistence type="predicted"/>
<dbReference type="EMBL" id="GBXM01083032">
    <property type="protein sequence ID" value="JAH25545.1"/>
    <property type="molecule type" value="Transcribed_RNA"/>
</dbReference>
<name>A0A0E9RAN7_ANGAN</name>
<sequence>MVIQTTCKYLYLTFTGKIVQN</sequence>
<reference evidence="1" key="2">
    <citation type="journal article" date="2015" name="Fish Shellfish Immunol.">
        <title>Early steps in the European eel (Anguilla anguilla)-Vibrio vulnificus interaction in the gills: Role of the RtxA13 toxin.</title>
        <authorList>
            <person name="Callol A."/>
            <person name="Pajuelo D."/>
            <person name="Ebbesson L."/>
            <person name="Teles M."/>
            <person name="MacKenzie S."/>
            <person name="Amaro C."/>
        </authorList>
    </citation>
    <scope>NUCLEOTIDE SEQUENCE</scope>
</reference>